<dbReference type="InterPro" id="IPR003018">
    <property type="entry name" value="GAF"/>
</dbReference>
<dbReference type="InterPro" id="IPR029016">
    <property type="entry name" value="GAF-like_dom_sf"/>
</dbReference>
<dbReference type="InterPro" id="IPR025736">
    <property type="entry name" value="PucR_C-HTH_dom"/>
</dbReference>
<dbReference type="Proteomes" id="UP000199050">
    <property type="component" value="Unassembled WGS sequence"/>
</dbReference>
<dbReference type="STRING" id="1174501.SAMN05216192_14014"/>
<organism evidence="2 3">
    <name type="scientific">Paenibacillus typhae</name>
    <dbReference type="NCBI Taxonomy" id="1174501"/>
    <lineage>
        <taxon>Bacteria</taxon>
        <taxon>Bacillati</taxon>
        <taxon>Bacillota</taxon>
        <taxon>Bacilli</taxon>
        <taxon>Bacillales</taxon>
        <taxon>Paenibacillaceae</taxon>
        <taxon>Paenibacillus</taxon>
    </lineage>
</organism>
<dbReference type="AlphaFoldDB" id="A0A1G9BG30"/>
<proteinExistence type="predicted"/>
<dbReference type="PANTHER" id="PTHR33744:SF1">
    <property type="entry name" value="DNA-BINDING TRANSCRIPTIONAL ACTIVATOR ADER"/>
    <property type="match status" value="1"/>
</dbReference>
<dbReference type="EMBL" id="FNDX01000040">
    <property type="protein sequence ID" value="SDK38014.1"/>
    <property type="molecule type" value="Genomic_DNA"/>
</dbReference>
<dbReference type="InterPro" id="IPR051448">
    <property type="entry name" value="CdaR-like_regulators"/>
</dbReference>
<gene>
    <name evidence="2" type="ORF">SAMN05216192_14014</name>
</gene>
<accession>A0A1G9BG30</accession>
<dbReference type="Pfam" id="PF13556">
    <property type="entry name" value="HTH_30"/>
    <property type="match status" value="1"/>
</dbReference>
<dbReference type="SUPFAM" id="SSF55781">
    <property type="entry name" value="GAF domain-like"/>
    <property type="match status" value="1"/>
</dbReference>
<keyword evidence="3" id="KW-1185">Reference proteome</keyword>
<sequence>MQAYFEKMLSECLGTRGFSVWISGNWTDWAQVYHTGDLPDAPPVLDIRLPLRHPQTYVEQDENTLVYLTYENNVCIAIRVFTRLEIAGDQLGTLTSLLYPCYTEFMAARHEHALNEMMNRIRDVTQLLDLTELLERILASALAVIPYESIGVLWSYDPELDALKVKARAGEMGEEMLQMRMKPGEGIIGKTYVRGEPRLYDNMRILEEDVGNMSEENRRHLYAAYQFEDVCSIISVPIKVEGQTECVLIFYQKGAVPLFGESEVRLLQSFADQVSIAITNAKLYAHLSEQNKALIRRDEIHSSLMKLSLQNKGVGSIVGELSRVIGLPLTFVDFIGNEWHPRRTEADKEWGMQRLLKLYQSLSSPDYLTVVPGAAQEPSLYLYPIASARQCLGYLMLRSERALTALQFMALEQGSSILALELMRKQSLAEFYFKKTQQYFNDLRLSKESGEYWERSGEVGIGPATRISVGLLEFPEPADPSALSTMTLQLISYLRDTMTLPVMPVAFGSERRVTLLLISPETYGAGQLERKLITCISDWVKKSGMLLYGGLGSIRAGMDAVNTSYQEADKALAYQKARGEMLVIRYAEIGVNRLFIRQPAEDMEAFIAEVFEPLRTAKGQAAMLEETLITYMACGSSASRAAAALHIHIKTLYQRIRKIEELLGMSFGSQEHLLHLQLACYLRQTRPLERRQ</sequence>
<evidence type="ECO:0000259" key="1">
    <source>
        <dbReference type="SMART" id="SM00065"/>
    </source>
</evidence>
<dbReference type="InterPro" id="IPR042070">
    <property type="entry name" value="PucR_C-HTH_sf"/>
</dbReference>
<dbReference type="Pfam" id="PF13185">
    <property type="entry name" value="GAF_2"/>
    <property type="match status" value="1"/>
</dbReference>
<protein>
    <submittedName>
        <fullName evidence="2">GAF domain-containing protein</fullName>
    </submittedName>
</protein>
<name>A0A1G9BG30_9BACL</name>
<dbReference type="SMART" id="SM00065">
    <property type="entry name" value="GAF"/>
    <property type="match status" value="1"/>
</dbReference>
<dbReference type="PANTHER" id="PTHR33744">
    <property type="entry name" value="CARBOHYDRATE DIACID REGULATOR"/>
    <property type="match status" value="1"/>
</dbReference>
<dbReference type="Gene3D" id="3.30.450.40">
    <property type="match status" value="1"/>
</dbReference>
<dbReference type="OrthoDB" id="143422at2"/>
<evidence type="ECO:0000313" key="3">
    <source>
        <dbReference type="Proteomes" id="UP000199050"/>
    </source>
</evidence>
<dbReference type="RefSeq" id="WP_090718164.1">
    <property type="nucleotide sequence ID" value="NZ_FNDX01000040.1"/>
</dbReference>
<dbReference type="Gene3D" id="1.10.10.2840">
    <property type="entry name" value="PucR C-terminal helix-turn-helix domain"/>
    <property type="match status" value="1"/>
</dbReference>
<evidence type="ECO:0000313" key="2">
    <source>
        <dbReference type="EMBL" id="SDK38014.1"/>
    </source>
</evidence>
<reference evidence="3" key="1">
    <citation type="submission" date="2016-10" db="EMBL/GenBank/DDBJ databases">
        <authorList>
            <person name="Varghese N."/>
            <person name="Submissions S."/>
        </authorList>
    </citation>
    <scope>NUCLEOTIDE SEQUENCE [LARGE SCALE GENOMIC DNA]</scope>
    <source>
        <strain evidence="3">CGMCC 1.11012</strain>
    </source>
</reference>
<feature type="domain" description="GAF" evidence="1">
    <location>
        <begin position="129"/>
        <end position="288"/>
    </location>
</feature>